<dbReference type="SUPFAM" id="SSF56935">
    <property type="entry name" value="Porins"/>
    <property type="match status" value="1"/>
</dbReference>
<keyword evidence="16" id="KW-1185">Reference proteome</keyword>
<dbReference type="Pfam" id="PF00593">
    <property type="entry name" value="TonB_dep_Rec_b-barrel"/>
    <property type="match status" value="1"/>
</dbReference>
<dbReference type="InterPro" id="IPR036942">
    <property type="entry name" value="Beta-barrel_TonB_sf"/>
</dbReference>
<dbReference type="InterPro" id="IPR010917">
    <property type="entry name" value="TonB_rcpt_CS"/>
</dbReference>
<evidence type="ECO:0000259" key="13">
    <source>
        <dbReference type="Pfam" id="PF00593"/>
    </source>
</evidence>
<dbReference type="InterPro" id="IPR039426">
    <property type="entry name" value="TonB-dep_rcpt-like"/>
</dbReference>
<keyword evidence="4 9" id="KW-0812">Transmembrane</keyword>
<dbReference type="InterPro" id="IPR037066">
    <property type="entry name" value="Plug_dom_sf"/>
</dbReference>
<keyword evidence="8 9" id="KW-0998">Cell outer membrane</keyword>
<comment type="subcellular location">
    <subcellularLocation>
        <location evidence="1 9">Cell outer membrane</location>
        <topology evidence="1 9">Multi-pass membrane protein</topology>
    </subcellularLocation>
</comment>
<keyword evidence="6 11" id="KW-0798">TonB box</keyword>
<evidence type="ECO:0000259" key="14">
    <source>
        <dbReference type="Pfam" id="PF07715"/>
    </source>
</evidence>
<dbReference type="Pfam" id="PF07715">
    <property type="entry name" value="Plug"/>
    <property type="match status" value="1"/>
</dbReference>
<dbReference type="EMBL" id="JASGBI010000001">
    <property type="protein sequence ID" value="MDI9239891.1"/>
    <property type="molecule type" value="Genomic_DNA"/>
</dbReference>
<dbReference type="Gene3D" id="2.40.170.20">
    <property type="entry name" value="TonB-dependent receptor, beta-barrel domain"/>
    <property type="match status" value="1"/>
</dbReference>
<keyword evidence="7 9" id="KW-0472">Membrane</keyword>
<keyword evidence="2 9" id="KW-0813">Transport</keyword>
<gene>
    <name evidence="15" type="ORF">QLQ15_13345</name>
</gene>
<organism evidence="15 16">
    <name type="scientific">Lysobacter stagni</name>
    <dbReference type="NCBI Taxonomy" id="3045172"/>
    <lineage>
        <taxon>Bacteria</taxon>
        <taxon>Pseudomonadati</taxon>
        <taxon>Pseudomonadota</taxon>
        <taxon>Gammaproteobacteria</taxon>
        <taxon>Lysobacterales</taxon>
        <taxon>Lysobacteraceae</taxon>
        <taxon>Lysobacter</taxon>
    </lineage>
</organism>
<dbReference type="PANTHER" id="PTHR47234">
    <property type="match status" value="1"/>
</dbReference>
<keyword evidence="5" id="KW-0732">Signal</keyword>
<protein>
    <submittedName>
        <fullName evidence="15">TonB-dependent receptor</fullName>
    </submittedName>
</protein>
<dbReference type="Gene3D" id="2.170.130.10">
    <property type="entry name" value="TonB-dependent receptor, plug domain"/>
    <property type="match status" value="1"/>
</dbReference>
<evidence type="ECO:0000256" key="2">
    <source>
        <dbReference type="ARBA" id="ARBA00022448"/>
    </source>
</evidence>
<name>A0ABT6XIA4_9GAMM</name>
<feature type="short sequence motif" description="TonB C-terminal box" evidence="10">
    <location>
        <begin position="939"/>
        <end position="956"/>
    </location>
</feature>
<evidence type="ECO:0000256" key="9">
    <source>
        <dbReference type="PROSITE-ProRule" id="PRU01360"/>
    </source>
</evidence>
<evidence type="ECO:0000256" key="10">
    <source>
        <dbReference type="PROSITE-ProRule" id="PRU10144"/>
    </source>
</evidence>
<dbReference type="InterPro" id="IPR012910">
    <property type="entry name" value="Plug_dom"/>
</dbReference>
<dbReference type="RefSeq" id="WP_283213255.1">
    <property type="nucleotide sequence ID" value="NZ_JASGBI010000001.1"/>
</dbReference>
<dbReference type="Proteomes" id="UP001321580">
    <property type="component" value="Unassembled WGS sequence"/>
</dbReference>
<dbReference type="PANTHER" id="PTHR47234:SF2">
    <property type="entry name" value="TONB-DEPENDENT RECEPTOR"/>
    <property type="match status" value="1"/>
</dbReference>
<evidence type="ECO:0000313" key="16">
    <source>
        <dbReference type="Proteomes" id="UP001321580"/>
    </source>
</evidence>
<evidence type="ECO:0000256" key="5">
    <source>
        <dbReference type="ARBA" id="ARBA00022729"/>
    </source>
</evidence>
<comment type="caution">
    <text evidence="15">The sequence shown here is derived from an EMBL/GenBank/DDBJ whole genome shotgun (WGS) entry which is preliminary data.</text>
</comment>
<evidence type="ECO:0000256" key="4">
    <source>
        <dbReference type="ARBA" id="ARBA00022692"/>
    </source>
</evidence>
<reference evidence="15 16" key="1">
    <citation type="submission" date="2023-05" db="EMBL/GenBank/DDBJ databases">
        <title>Lysobacter sp. strain LF1 Genome sequencing and assembly.</title>
        <authorList>
            <person name="Jung Y."/>
        </authorList>
    </citation>
    <scope>NUCLEOTIDE SEQUENCE [LARGE SCALE GENOMIC DNA]</scope>
    <source>
        <strain evidence="15 16">LF1</strain>
    </source>
</reference>
<keyword evidence="15" id="KW-0675">Receptor</keyword>
<feature type="region of interest" description="Disordered" evidence="12">
    <location>
        <begin position="1"/>
        <end position="21"/>
    </location>
</feature>
<evidence type="ECO:0000313" key="15">
    <source>
        <dbReference type="EMBL" id="MDI9239891.1"/>
    </source>
</evidence>
<keyword evidence="3 9" id="KW-1134">Transmembrane beta strand</keyword>
<proteinExistence type="inferred from homology"/>
<dbReference type="InterPro" id="IPR000531">
    <property type="entry name" value="Beta-barrel_TonB"/>
</dbReference>
<evidence type="ECO:0000256" key="1">
    <source>
        <dbReference type="ARBA" id="ARBA00004571"/>
    </source>
</evidence>
<feature type="domain" description="TonB-dependent receptor plug" evidence="14">
    <location>
        <begin position="43"/>
        <end position="154"/>
    </location>
</feature>
<sequence length="956" mass="103775">MLILAGTPVHAQEQDDSQAREPTQLDTVTVTGSRIPRVDYLSASPVGTLTAEDIKATGAVSLGDVVNALPQMSTTFSMGNSTRFIGTAGLNLLDLRGLGTDRTLVLVNGRRHVGGSVGSSAVDINTIPAALVERVEILTGGSSAIYGADAVSGVVNFILKKSFEGTVLNAQIGQSEEGGFNERAFSVTSGADFADGRGQFVMSAGFNSQDPLYLRDRDFSRDSQRYLTDPNDPTNARTILTRGASVYTYTSGGVFDVDRNGKTVNDRYVFDPDGRFRPQRFDGLVDTVRSGCTDCDSLDPNQYGQMQPSNRTGSLNVNLGFDLNDNHRIFVESKLVQSKIKAFSTSGPSFGTYSISRDNAYISDELGEFMDENGLPNLRINRNNTDAGFRGEDITRKTGRIVAGISGIFGTDWSYEASANYGRTSESRANLNNLIPDRFNASIDAVFDAGGNIVCRSVRDGIAGPVDPVTGEDLLAGCVPTSIFGEGAVSPEAAAWFNTRTPSRTELTQKVFSATLAKTELFAMPAGSVGLASGIEFRKETSQQTTDPLQQADLTFLNAIQNQRGEYSVREAFAEINVPLLADMAFAQNVSLSLAGRVSDYTTVGSTFSWKAGLDWAANDSVRLRGTFSNAVRAPNIAELYDPQSVNFYTISDPCSAQNIRHGADPALRQANCSALGIPVGWTLEDTSTRRGLSGGNPQLSEETSKTFTMGAVLTPTFLPGFGITVDYWDIEIEDAISYITGQQIAEHCVDAVGGIGNEFCANISRDMAGETEHRYAITGLQIIPFNISKLKARGIDFGVDYVWDNVFDGRLTAKLEGTYLKEYLSYPFQSFPDEEVDGRGVLGSSTPTWKGIFTLAYARGPWKASVRTRYVDSQILVTNEQYASNPDMQDPIKVKWKTFTDARVGFDATDRLNVYLGVRNVFDREPPYNLYGTGLGSAQYDNIGRFVYTGVNYRF</sequence>
<evidence type="ECO:0000256" key="8">
    <source>
        <dbReference type="ARBA" id="ARBA00023237"/>
    </source>
</evidence>
<evidence type="ECO:0000256" key="12">
    <source>
        <dbReference type="SAM" id="MobiDB-lite"/>
    </source>
</evidence>
<dbReference type="PROSITE" id="PS01156">
    <property type="entry name" value="TONB_DEPENDENT_REC_2"/>
    <property type="match status" value="1"/>
</dbReference>
<comment type="similarity">
    <text evidence="9 11">Belongs to the TonB-dependent receptor family.</text>
</comment>
<accession>A0ABT6XIA4</accession>
<feature type="domain" description="TonB-dependent receptor-like beta-barrel" evidence="13">
    <location>
        <begin position="353"/>
        <end position="922"/>
    </location>
</feature>
<evidence type="ECO:0000256" key="3">
    <source>
        <dbReference type="ARBA" id="ARBA00022452"/>
    </source>
</evidence>
<evidence type="ECO:0000256" key="7">
    <source>
        <dbReference type="ARBA" id="ARBA00023136"/>
    </source>
</evidence>
<evidence type="ECO:0000256" key="11">
    <source>
        <dbReference type="RuleBase" id="RU003357"/>
    </source>
</evidence>
<dbReference type="PROSITE" id="PS52016">
    <property type="entry name" value="TONB_DEPENDENT_REC_3"/>
    <property type="match status" value="1"/>
</dbReference>
<evidence type="ECO:0000256" key="6">
    <source>
        <dbReference type="ARBA" id="ARBA00023077"/>
    </source>
</evidence>